<gene>
    <name evidence="2" type="ORF">K8I29_07335</name>
</gene>
<protein>
    <submittedName>
        <fullName evidence="2">Uroporphyrinogen decarboxylase family protein</fullName>
    </submittedName>
</protein>
<reference evidence="2" key="2">
    <citation type="submission" date="2021-08" db="EMBL/GenBank/DDBJ databases">
        <authorList>
            <person name="Dalcin Martins P."/>
        </authorList>
    </citation>
    <scope>NUCLEOTIDE SEQUENCE</scope>
    <source>
        <strain evidence="2">MAG_39</strain>
    </source>
</reference>
<dbReference type="InterPro" id="IPR000257">
    <property type="entry name" value="Uroporphyrinogen_deCOase"/>
</dbReference>
<reference evidence="2" key="1">
    <citation type="journal article" date="2021" name="bioRxiv">
        <title>Unraveling nitrogen, sulfur and carbon metabolic pathways and microbial community transcriptional responses to substrate deprivation and toxicity stresses in a bioreactor mimicking anoxic brackish coastal sediment conditions.</title>
        <authorList>
            <person name="Martins P.D."/>
            <person name="Echeveste M.J."/>
            <person name="Arshad A."/>
            <person name="Kurth J."/>
            <person name="Ouboter H."/>
            <person name="Jetten M.S.M."/>
            <person name="Welte C.U."/>
        </authorList>
    </citation>
    <scope>NUCLEOTIDE SEQUENCE</scope>
    <source>
        <strain evidence="2">MAG_39</strain>
    </source>
</reference>
<dbReference type="Pfam" id="PF01208">
    <property type="entry name" value="URO-D"/>
    <property type="match status" value="1"/>
</dbReference>
<comment type="caution">
    <text evidence="2">The sequence shown here is derived from an EMBL/GenBank/DDBJ whole genome shotgun (WGS) entry which is preliminary data.</text>
</comment>
<dbReference type="SUPFAM" id="SSF51726">
    <property type="entry name" value="UROD/MetE-like"/>
    <property type="match status" value="1"/>
</dbReference>
<proteinExistence type="predicted"/>
<sequence>MTSKERVEKLLRGERPDRIAVLPDIGDHAGWVNGLTMDIIYHDAEKAADAQVKALREYGYDVVTVQVEPSWPVAEACGCSVTYPPDKCPWITDRVIKGPGDVDRVGIPDFMAHSATRTIIEATAMLREAVGSEVMVAGYMSGPLTFALQLMAYNDFIIKTRKDPAFIGALVHKAAQVATAFARALKDAGAEMLVICEHDLQLLSPEMGERYLLPGLPEICSVFEHNILHTCGRVAAHHAQLADAVCALPHLDLVSFSRDIPIPKMIELYGDRLGICGNIDHIHLLPSGTPEEVQESCRVAIGEGMQAKAFFLSPGCEITIDTPPANIKAFVRSAALYGRYT</sequence>
<organism evidence="2 3">
    <name type="scientific">Candidatus Nitrobium versatile</name>
    <dbReference type="NCBI Taxonomy" id="2884831"/>
    <lineage>
        <taxon>Bacteria</taxon>
        <taxon>Pseudomonadati</taxon>
        <taxon>Nitrospirota</taxon>
        <taxon>Nitrospiria</taxon>
        <taxon>Nitrospirales</taxon>
        <taxon>Nitrospiraceae</taxon>
        <taxon>Candidatus Nitrobium</taxon>
    </lineage>
</organism>
<evidence type="ECO:0000313" key="3">
    <source>
        <dbReference type="Proteomes" id="UP000705867"/>
    </source>
</evidence>
<dbReference type="PANTHER" id="PTHR47099">
    <property type="entry name" value="METHYLCOBAMIDE:COM METHYLTRANSFERASE MTBA"/>
    <property type="match status" value="1"/>
</dbReference>
<accession>A0A953M135</accession>
<feature type="domain" description="Uroporphyrinogen decarboxylase (URO-D)" evidence="1">
    <location>
        <begin position="2"/>
        <end position="334"/>
    </location>
</feature>
<dbReference type="GO" id="GO:0006779">
    <property type="term" value="P:porphyrin-containing compound biosynthetic process"/>
    <property type="evidence" value="ECO:0007669"/>
    <property type="project" value="InterPro"/>
</dbReference>
<dbReference type="InterPro" id="IPR038071">
    <property type="entry name" value="UROD/MetE-like_sf"/>
</dbReference>
<dbReference type="Proteomes" id="UP000705867">
    <property type="component" value="Unassembled WGS sequence"/>
</dbReference>
<name>A0A953M135_9BACT</name>
<dbReference type="AlphaFoldDB" id="A0A953M135"/>
<dbReference type="InterPro" id="IPR052024">
    <property type="entry name" value="Methanogen_methyltrans"/>
</dbReference>
<dbReference type="PANTHER" id="PTHR47099:SF1">
    <property type="entry name" value="METHYLCOBAMIDE:COM METHYLTRANSFERASE MTBA"/>
    <property type="match status" value="1"/>
</dbReference>
<dbReference type="EMBL" id="JAIOIV010000060">
    <property type="protein sequence ID" value="MBZ0156015.1"/>
    <property type="molecule type" value="Genomic_DNA"/>
</dbReference>
<dbReference type="Gene3D" id="3.20.20.210">
    <property type="match status" value="1"/>
</dbReference>
<evidence type="ECO:0000313" key="2">
    <source>
        <dbReference type="EMBL" id="MBZ0156015.1"/>
    </source>
</evidence>
<evidence type="ECO:0000259" key="1">
    <source>
        <dbReference type="Pfam" id="PF01208"/>
    </source>
</evidence>
<dbReference type="GO" id="GO:0004853">
    <property type="term" value="F:uroporphyrinogen decarboxylase activity"/>
    <property type="evidence" value="ECO:0007669"/>
    <property type="project" value="InterPro"/>
</dbReference>